<dbReference type="GO" id="GO:0005829">
    <property type="term" value="C:cytosol"/>
    <property type="evidence" value="ECO:0007669"/>
    <property type="project" value="TreeGrafter"/>
</dbReference>
<feature type="coiled-coil region" evidence="3">
    <location>
        <begin position="83"/>
        <end position="117"/>
    </location>
</feature>
<evidence type="ECO:0000256" key="1">
    <source>
        <dbReference type="ARBA" id="ARBA00009091"/>
    </source>
</evidence>
<accession>A0AAJ0UKJ5</accession>
<feature type="signal peptide" evidence="4">
    <location>
        <begin position="1"/>
        <end position="24"/>
    </location>
</feature>
<keyword evidence="3" id="KW-0175">Coiled coil</keyword>
<evidence type="ECO:0000313" key="6">
    <source>
        <dbReference type="Proteomes" id="UP001296967"/>
    </source>
</evidence>
<gene>
    <name evidence="5" type="ORF">CCR82_15590</name>
</gene>
<dbReference type="Gene3D" id="3.30.910.20">
    <property type="entry name" value="Skp domain"/>
    <property type="match status" value="1"/>
</dbReference>
<evidence type="ECO:0000256" key="4">
    <source>
        <dbReference type="SAM" id="SignalP"/>
    </source>
</evidence>
<evidence type="ECO:0000256" key="2">
    <source>
        <dbReference type="ARBA" id="ARBA00022729"/>
    </source>
</evidence>
<evidence type="ECO:0000313" key="5">
    <source>
        <dbReference type="EMBL" id="MBK5931912.1"/>
    </source>
</evidence>
<reference evidence="5" key="2">
    <citation type="journal article" date="2020" name="Microorganisms">
        <title>Osmotic Adaptation and Compatible Solute Biosynthesis of Phototrophic Bacteria as Revealed from Genome Analyses.</title>
        <authorList>
            <person name="Imhoff J.F."/>
            <person name="Rahn T."/>
            <person name="Kunzel S."/>
            <person name="Keller A."/>
            <person name="Neulinger S.C."/>
        </authorList>
    </citation>
    <scope>NUCLEOTIDE SEQUENCE</scope>
    <source>
        <strain evidence="5">DSM 4395</strain>
    </source>
</reference>
<dbReference type="SMART" id="SM00935">
    <property type="entry name" value="OmpH"/>
    <property type="match status" value="1"/>
</dbReference>
<dbReference type="SUPFAM" id="SSF111384">
    <property type="entry name" value="OmpH-like"/>
    <property type="match status" value="1"/>
</dbReference>
<dbReference type="RefSeq" id="WP_201246752.1">
    <property type="nucleotide sequence ID" value="NZ_NHSF01000072.1"/>
</dbReference>
<sequence length="172" mass="19252">MNRLFSIRALLILTALAAATPTLASEIGYVDMQRVLEDSDLGKAAQANLQERFGDEQRAFAQEEAEIRQLQQTLERDRPLMSTAQVEKTEQEIQTRIEQFEEEFAKIQQQLARAQQQEGQKILQPARDAVISVAKQRKLDAVFEANQSGVVYLDDGGDITDAVINAMNADTN</sequence>
<dbReference type="InterPro" id="IPR005632">
    <property type="entry name" value="Chaperone_Skp"/>
</dbReference>
<dbReference type="GO" id="GO:0051082">
    <property type="term" value="F:unfolded protein binding"/>
    <property type="evidence" value="ECO:0007669"/>
    <property type="project" value="InterPro"/>
</dbReference>
<dbReference type="PANTHER" id="PTHR35089:SF1">
    <property type="entry name" value="CHAPERONE PROTEIN SKP"/>
    <property type="match status" value="1"/>
</dbReference>
<dbReference type="Proteomes" id="UP001296967">
    <property type="component" value="Unassembled WGS sequence"/>
</dbReference>
<keyword evidence="6" id="KW-1185">Reference proteome</keyword>
<reference evidence="5" key="1">
    <citation type="submission" date="2017-05" db="EMBL/GenBank/DDBJ databases">
        <authorList>
            <person name="Imhoff J.F."/>
            <person name="Rahn T."/>
            <person name="Kuenzel S."/>
            <person name="Neulinger S.C."/>
        </authorList>
    </citation>
    <scope>NUCLEOTIDE SEQUENCE</scope>
    <source>
        <strain evidence="5">DSM 4395</strain>
    </source>
</reference>
<dbReference type="EMBL" id="NHSF01000072">
    <property type="protein sequence ID" value="MBK5931912.1"/>
    <property type="molecule type" value="Genomic_DNA"/>
</dbReference>
<proteinExistence type="inferred from homology"/>
<evidence type="ECO:0008006" key="7">
    <source>
        <dbReference type="Google" id="ProtNLM"/>
    </source>
</evidence>
<name>A0AAJ0UKJ5_HALSE</name>
<protein>
    <recommendedName>
        <fullName evidence="7">Periplasmic chaperone for outer membrane proteins Skp</fullName>
    </recommendedName>
</protein>
<organism evidence="5 6">
    <name type="scientific">Halochromatium salexigens</name>
    <name type="common">Chromatium salexigens</name>
    <dbReference type="NCBI Taxonomy" id="49447"/>
    <lineage>
        <taxon>Bacteria</taxon>
        <taxon>Pseudomonadati</taxon>
        <taxon>Pseudomonadota</taxon>
        <taxon>Gammaproteobacteria</taxon>
        <taxon>Chromatiales</taxon>
        <taxon>Chromatiaceae</taxon>
        <taxon>Halochromatium</taxon>
    </lineage>
</organism>
<comment type="similarity">
    <text evidence="1">Belongs to the Skp family.</text>
</comment>
<dbReference type="AlphaFoldDB" id="A0AAJ0UKJ5"/>
<dbReference type="InterPro" id="IPR024930">
    <property type="entry name" value="Skp_dom_sf"/>
</dbReference>
<comment type="caution">
    <text evidence="5">The sequence shown here is derived from an EMBL/GenBank/DDBJ whole genome shotgun (WGS) entry which is preliminary data.</text>
</comment>
<keyword evidence="2 4" id="KW-0732">Signal</keyword>
<dbReference type="GO" id="GO:0050821">
    <property type="term" value="P:protein stabilization"/>
    <property type="evidence" value="ECO:0007669"/>
    <property type="project" value="TreeGrafter"/>
</dbReference>
<evidence type="ECO:0000256" key="3">
    <source>
        <dbReference type="SAM" id="Coils"/>
    </source>
</evidence>
<feature type="chain" id="PRO_5042495577" description="Periplasmic chaperone for outer membrane proteins Skp" evidence="4">
    <location>
        <begin position="25"/>
        <end position="172"/>
    </location>
</feature>
<dbReference type="Pfam" id="PF03938">
    <property type="entry name" value="OmpH"/>
    <property type="match status" value="1"/>
</dbReference>
<dbReference type="PANTHER" id="PTHR35089">
    <property type="entry name" value="CHAPERONE PROTEIN SKP"/>
    <property type="match status" value="1"/>
</dbReference>